<feature type="transmembrane region" description="Helical" evidence="7">
    <location>
        <begin position="247"/>
        <end position="267"/>
    </location>
</feature>
<evidence type="ECO:0000256" key="5">
    <source>
        <dbReference type="ARBA" id="ARBA00022989"/>
    </source>
</evidence>
<evidence type="ECO:0000259" key="9">
    <source>
        <dbReference type="PROSITE" id="PS50928"/>
    </source>
</evidence>
<evidence type="ECO:0000313" key="10">
    <source>
        <dbReference type="EMBL" id="UWP83119.1"/>
    </source>
</evidence>
<feature type="transmembrane region" description="Helical" evidence="7">
    <location>
        <begin position="298"/>
        <end position="320"/>
    </location>
</feature>
<dbReference type="InterPro" id="IPR000515">
    <property type="entry name" value="MetI-like"/>
</dbReference>
<evidence type="ECO:0000256" key="1">
    <source>
        <dbReference type="ARBA" id="ARBA00004651"/>
    </source>
</evidence>
<comment type="subcellular location">
    <subcellularLocation>
        <location evidence="1 7">Cell membrane</location>
        <topology evidence="1 7">Multi-pass membrane protein</topology>
    </subcellularLocation>
</comment>
<proteinExistence type="inferred from homology"/>
<comment type="similarity">
    <text evidence="7">Belongs to the binding-protein-dependent transport system permease family.</text>
</comment>
<evidence type="ECO:0000256" key="2">
    <source>
        <dbReference type="ARBA" id="ARBA00022448"/>
    </source>
</evidence>
<organism evidence="10 11">
    <name type="scientific">Dactylosporangium fulvum</name>
    <dbReference type="NCBI Taxonomy" id="53359"/>
    <lineage>
        <taxon>Bacteria</taxon>
        <taxon>Bacillati</taxon>
        <taxon>Actinomycetota</taxon>
        <taxon>Actinomycetes</taxon>
        <taxon>Micromonosporales</taxon>
        <taxon>Micromonosporaceae</taxon>
        <taxon>Dactylosporangium</taxon>
    </lineage>
</organism>
<feature type="transmembrane region" description="Helical" evidence="7">
    <location>
        <begin position="144"/>
        <end position="164"/>
    </location>
</feature>
<evidence type="ECO:0000313" key="11">
    <source>
        <dbReference type="Proteomes" id="UP001059617"/>
    </source>
</evidence>
<feature type="transmembrane region" description="Helical" evidence="7">
    <location>
        <begin position="48"/>
        <end position="69"/>
    </location>
</feature>
<feature type="transmembrane region" description="Helical" evidence="7">
    <location>
        <begin position="113"/>
        <end position="132"/>
    </location>
</feature>
<protein>
    <submittedName>
        <fullName evidence="10">Sugar ABC transporter permease</fullName>
    </submittedName>
</protein>
<dbReference type="InterPro" id="IPR051393">
    <property type="entry name" value="ABC_transporter_permease"/>
</dbReference>
<dbReference type="PANTHER" id="PTHR30193:SF41">
    <property type="entry name" value="DIACETYLCHITOBIOSE UPTAKE SYSTEM PERMEASE PROTEIN NGCF"/>
    <property type="match status" value="1"/>
</dbReference>
<dbReference type="Proteomes" id="UP001059617">
    <property type="component" value="Chromosome"/>
</dbReference>
<accession>A0ABY5W1H6</accession>
<name>A0ABY5W1H6_9ACTN</name>
<sequence>MTTAPPTRVDGGASGVGPQTRTGSAGPRPDRPSPSRWFRRRNSRRSPLAAWLFLLPALLSFGYFSWWPIVKSVLLSMQQTNFVDPPRWVGLDNFRQVLTDPLLGTAVLNTAKFGALTILIGFPLPLLLAIVMSELRRLGGVFRVLVYLPVIMPPVVSVLLWKFFYDPDAGLFNAVLGRLGVDPLPWLQDKGSALPSLVLLIVWANTGGTVLLYFASLSGISRELYEAAEVDGASIRRRVWHITLPQLRGMMLILLLLQIIGTLQIFIEPFVMTDGGPENSTVTVIYLIYRNAFVYGDFGSAAALSVLLALVLAVLSAVYLRLTRGWSTT</sequence>
<evidence type="ECO:0000256" key="3">
    <source>
        <dbReference type="ARBA" id="ARBA00022475"/>
    </source>
</evidence>
<dbReference type="SUPFAM" id="SSF161098">
    <property type="entry name" value="MetI-like"/>
    <property type="match status" value="1"/>
</dbReference>
<evidence type="ECO:0000256" key="4">
    <source>
        <dbReference type="ARBA" id="ARBA00022692"/>
    </source>
</evidence>
<dbReference type="PANTHER" id="PTHR30193">
    <property type="entry name" value="ABC TRANSPORTER PERMEASE PROTEIN"/>
    <property type="match status" value="1"/>
</dbReference>
<evidence type="ECO:0000256" key="7">
    <source>
        <dbReference type="RuleBase" id="RU363032"/>
    </source>
</evidence>
<keyword evidence="6 7" id="KW-0472">Membrane</keyword>
<reference evidence="10" key="1">
    <citation type="submission" date="2021-04" db="EMBL/GenBank/DDBJ databases">
        <authorList>
            <person name="Hartkoorn R.C."/>
            <person name="Beaudoing E."/>
            <person name="Hot D."/>
        </authorList>
    </citation>
    <scope>NUCLEOTIDE SEQUENCE</scope>
    <source>
        <strain evidence="10">NRRL B-16292</strain>
    </source>
</reference>
<evidence type="ECO:0000256" key="8">
    <source>
        <dbReference type="SAM" id="MobiDB-lite"/>
    </source>
</evidence>
<dbReference type="InterPro" id="IPR035906">
    <property type="entry name" value="MetI-like_sf"/>
</dbReference>
<feature type="region of interest" description="Disordered" evidence="8">
    <location>
        <begin position="1"/>
        <end position="38"/>
    </location>
</feature>
<evidence type="ECO:0000256" key="6">
    <source>
        <dbReference type="ARBA" id="ARBA00023136"/>
    </source>
</evidence>
<dbReference type="PROSITE" id="PS50928">
    <property type="entry name" value="ABC_TM1"/>
    <property type="match status" value="1"/>
</dbReference>
<dbReference type="Pfam" id="PF00528">
    <property type="entry name" value="BPD_transp_1"/>
    <property type="match status" value="1"/>
</dbReference>
<keyword evidence="3" id="KW-1003">Cell membrane</keyword>
<keyword evidence="2 7" id="KW-0813">Transport</keyword>
<dbReference type="EMBL" id="CP073720">
    <property type="protein sequence ID" value="UWP83119.1"/>
    <property type="molecule type" value="Genomic_DNA"/>
</dbReference>
<gene>
    <name evidence="10" type="ORF">Dfulv_02075</name>
</gene>
<feature type="domain" description="ABC transmembrane type-1" evidence="9">
    <location>
        <begin position="107"/>
        <end position="319"/>
    </location>
</feature>
<dbReference type="RefSeq" id="WP_259860899.1">
    <property type="nucleotide sequence ID" value="NZ_BAAAST010000055.1"/>
</dbReference>
<dbReference type="CDD" id="cd06261">
    <property type="entry name" value="TM_PBP2"/>
    <property type="match status" value="1"/>
</dbReference>
<reference evidence="10" key="2">
    <citation type="submission" date="2022-09" db="EMBL/GenBank/DDBJ databases">
        <title>Biosynthetic gene clusters of Dactylosporangioum fulvum.</title>
        <authorList>
            <person name="Caradec T."/>
        </authorList>
    </citation>
    <scope>NUCLEOTIDE SEQUENCE</scope>
    <source>
        <strain evidence="10">NRRL B-16292</strain>
    </source>
</reference>
<keyword evidence="5 7" id="KW-1133">Transmembrane helix</keyword>
<dbReference type="Gene3D" id="1.10.3720.10">
    <property type="entry name" value="MetI-like"/>
    <property type="match status" value="1"/>
</dbReference>
<keyword evidence="4 7" id="KW-0812">Transmembrane</keyword>
<keyword evidence="11" id="KW-1185">Reference proteome</keyword>
<feature type="transmembrane region" description="Helical" evidence="7">
    <location>
        <begin position="193"/>
        <end position="215"/>
    </location>
</feature>